<dbReference type="OrthoDB" id="10251727at2759"/>
<feature type="compositionally biased region" description="Basic residues" evidence="1">
    <location>
        <begin position="1"/>
        <end position="10"/>
    </location>
</feature>
<reference evidence="2" key="1">
    <citation type="submission" date="2013-10" db="EMBL/GenBank/DDBJ databases">
        <title>Genomic analysis of the causative agents of coccidiosis in chickens.</title>
        <authorList>
            <person name="Reid A.J."/>
            <person name="Blake D."/>
            <person name="Billington K."/>
            <person name="Browne H."/>
            <person name="Dunn M."/>
            <person name="Hung S."/>
            <person name="Kawahara F."/>
            <person name="Miranda-Saavedra D."/>
            <person name="Mourier T."/>
            <person name="Nagra H."/>
            <person name="Otto T.D."/>
            <person name="Rawlings N."/>
            <person name="Sanchez A."/>
            <person name="Sanders M."/>
            <person name="Subramaniam C."/>
            <person name="Tay Y."/>
            <person name="Dear P."/>
            <person name="Doerig C."/>
            <person name="Gruber A."/>
            <person name="Parkinson J."/>
            <person name="Shirley M."/>
            <person name="Wan K.L."/>
            <person name="Berriman M."/>
            <person name="Tomley F."/>
            <person name="Pain A."/>
        </authorList>
    </citation>
    <scope>NUCLEOTIDE SEQUENCE [LARGE SCALE GENOMIC DNA]</scope>
    <source>
        <strain evidence="2">Houghton</strain>
    </source>
</reference>
<feature type="region of interest" description="Disordered" evidence="1">
    <location>
        <begin position="1"/>
        <end position="80"/>
    </location>
</feature>
<evidence type="ECO:0000256" key="1">
    <source>
        <dbReference type="SAM" id="MobiDB-lite"/>
    </source>
</evidence>
<keyword evidence="3" id="KW-1185">Reference proteome</keyword>
<dbReference type="InterPro" id="IPR028364">
    <property type="entry name" value="Ribosomal_uL1/biogenesis"/>
</dbReference>
<dbReference type="VEuPathDB" id="ToxoDB:EBH_0055140"/>
<name>U6LZF1_9EIME</name>
<evidence type="ECO:0000313" key="3">
    <source>
        <dbReference type="Proteomes" id="UP000030750"/>
    </source>
</evidence>
<dbReference type="Proteomes" id="UP000030750">
    <property type="component" value="Unassembled WGS sequence"/>
</dbReference>
<gene>
    <name evidence="2" type="ORF">EBH_0055140</name>
</gene>
<dbReference type="Pfam" id="PF00687">
    <property type="entry name" value="Ribosomal_L1"/>
    <property type="match status" value="1"/>
</dbReference>
<protein>
    <submittedName>
        <fullName evidence="2">Uncharacterized protein</fullName>
    </submittedName>
</protein>
<dbReference type="AlphaFoldDB" id="U6LZF1"/>
<dbReference type="EMBL" id="HG713274">
    <property type="protein sequence ID" value="CDJ53195.1"/>
    <property type="molecule type" value="Genomic_DNA"/>
</dbReference>
<evidence type="ECO:0000313" key="2">
    <source>
        <dbReference type="EMBL" id="CDJ53195.1"/>
    </source>
</evidence>
<accession>U6LZF1</accession>
<feature type="compositionally biased region" description="Low complexity" evidence="1">
    <location>
        <begin position="32"/>
        <end position="60"/>
    </location>
</feature>
<feature type="compositionally biased region" description="Low complexity" evidence="1">
    <location>
        <begin position="11"/>
        <end position="20"/>
    </location>
</feature>
<sequence length="231" mass="24749">MIKLKKKKSGKLPAGASGAACTPESATPTKRPGGSISSDSSPGKKPKLSSSPVSSSSSSSSKKDSAKSSTSPPLTPIELNGGYVDSEGLLRAITALCRHIAKQHKEEEEKNLLGSSGGPTVSLMFSLQQIPPGQRIYPHLIQLPHSPHDPSGEACLIVKDPQRKWKDAVAAAAAALPFVKKVISYRKLNKKFPQFADKRQLAASFDFFVVDTTVKEKVYNTLGRIFHSANR</sequence>
<reference evidence="2" key="2">
    <citation type="submission" date="2013-10" db="EMBL/GenBank/DDBJ databases">
        <authorList>
            <person name="Aslett M."/>
        </authorList>
    </citation>
    <scope>NUCLEOTIDE SEQUENCE [LARGE SCALE GENOMIC DNA]</scope>
    <source>
        <strain evidence="2">Houghton</strain>
    </source>
</reference>
<organism evidence="2 3">
    <name type="scientific">Eimeria brunetti</name>
    <dbReference type="NCBI Taxonomy" id="51314"/>
    <lineage>
        <taxon>Eukaryota</taxon>
        <taxon>Sar</taxon>
        <taxon>Alveolata</taxon>
        <taxon>Apicomplexa</taxon>
        <taxon>Conoidasida</taxon>
        <taxon>Coccidia</taxon>
        <taxon>Eucoccidiorida</taxon>
        <taxon>Eimeriorina</taxon>
        <taxon>Eimeriidae</taxon>
        <taxon>Eimeria</taxon>
    </lineage>
</organism>
<dbReference type="SUPFAM" id="SSF56808">
    <property type="entry name" value="Ribosomal protein L1"/>
    <property type="match status" value="1"/>
</dbReference>
<dbReference type="InterPro" id="IPR023674">
    <property type="entry name" value="Ribosomal_uL1-like"/>
</dbReference>
<proteinExistence type="predicted"/>